<evidence type="ECO:0000259" key="14">
    <source>
        <dbReference type="PROSITE" id="PS50929"/>
    </source>
</evidence>
<dbReference type="CDD" id="cd03244">
    <property type="entry name" value="ABCC_MRP_domain2"/>
    <property type="match status" value="1"/>
</dbReference>
<dbReference type="FunFam" id="1.20.1560.10:FF:000010">
    <property type="entry name" value="Multidrug resistance-associated ABC transporter"/>
    <property type="match status" value="1"/>
</dbReference>
<sequence>MRQLLCNDKEGYSLFSKSREFDSTICYENLNFISLPSIAFILLSIRDIIISSKHPVRNQHNSKLKYGLKLISYLSLNLLLILQLFDTLDYSIESVSQILEFLSITLATLISIIHHNRFNKPSTLLLIYYPVIILSNLLKLRTSIISNYDNISIDLHIATLAITTFIWIVESLGPGYPPSADPLQDASIYSICSFSWLTPLLKLGKERYINEEDLWELPDDEHSERVGRNLKQKWVHETSKSSGKPSLWFALCKAYGKDYLVYATFFKMLQDILTFVQPQLLKSLLRFVNSQRSDEPEPLIKGYCLAAVMFLSAVSQSTFLHQYFQLVFMTGLRVRAGLVNLLYDKSLHLSNNERSQRPTGDVVNLMSVDTNRLTDLCTYGHILWSGPFQIVLAFFSLYDLLGWQSFVGVGVMIISIPVTTVIARYVKKLSLEQMKIKDKRTHVMNELLTNIKSIKLFAWEDSFIQRLLQIRNNEELKLLKKIGIVNGLSNFVWMVTPFLVSFTTFWIYSITSPTPLTSDKIFPGLAIFQLLSFPLFMISNILTSTIESAVSVDRLKDFLLAGELDPDAKMQIIPQDINSGEEVVRISHGDFAWNSDSTMPTLQDINLSVKMGELIALVGRVGDGKSSLVQAILGEMHKFEGSVNIKGTIAYYSQSPWIMGATVKENILFGHKFDEEFYNLVIESCALVHDLELLPQGDMTEVGEKGITLSGGQKARVALARAVYSRADIYLLDDPLCAVDAHVARHLWNNVIGHTGILKNKTRIISTNNAGYFDQVDSLVMLRRGVILEQDSYLSAIQRQGQLWQLMIKLGKGGTSSSTTSSSGTSLNEMNDANGNGTPQTDGETTLVNGEIDEESHTLFVDEQNEGPKVDVVNGVCAEETGPKEKRMSLSMRRASVVSIDKAKGIALEAMRNSSQPKEQMGRGNIKSEVYKSELDNPSNKSVNKSVDYIESSSFWGVMAFLVCACLIQVFSVAGSIVLRSWGEANNNGEAHDFKYLLEYFTCGILSSIFMFITAYLLWAVCSIKTSKHLHDNMFHAVMRAPLGYFERTPVGVILNRFSRDVQVIDEVLVRVISGFFRTLIVVISIVIVIGGALPPFLLMIIPLSIFYQWIMKLYLATSREIKRLDAVSRSPIFSWFQESLGGLPTIRAFRQQSRFIASETLRMDRNLMASLPAMSINRWLAMRLEVLGSSVIFATALFAVTSVKRFNLDAGLVGLCISYALQITGGLNWFVRCAGEVEQNIVSVERVYELAQLEPEALPVIEDNRPSSEWPEKGAVEFNNFSAKYRPDLNPVLRDINLKINPSEKIGVVGRTGAGKSSLTLCLFRILEAFSGEIKIDGIDISTIGLKDLRSRLAIIPQDAQLFDATVRENLDPEAAHSDDDIWRALESTDLAQHITELGGLEAQIAEGGSNLSNGQRQLIAIARALLTNSRILILDEATSAIDSMTDNYIQDTIRRQFKDMTIITIAHRLRTIIDYDKILVLERGLISEFDTPQNLLLKPDGIFSSMVKQSGEEDELKSIVGL</sequence>
<feature type="transmembrane region" description="Helical" evidence="12">
    <location>
        <begin position="376"/>
        <end position="397"/>
    </location>
</feature>
<keyword evidence="7" id="KW-0067">ATP-binding</keyword>
<dbReference type="FunFam" id="1.20.1560.10:FF:000078">
    <property type="entry name" value="Unplaced genomic scaffold supercont1.1, whole genome shotgun sequence"/>
    <property type="match status" value="1"/>
</dbReference>
<feature type="transmembrane region" description="Helical" evidence="12">
    <location>
        <begin position="487"/>
        <end position="509"/>
    </location>
</feature>
<dbReference type="InterPro" id="IPR050173">
    <property type="entry name" value="ABC_transporter_C-like"/>
</dbReference>
<evidence type="ECO:0000313" key="18">
    <source>
        <dbReference type="Proteomes" id="UP000310708"/>
    </source>
</evidence>
<keyword evidence="6" id="KW-0547">Nucleotide-binding</keyword>
<dbReference type="EMBL" id="SPRX01000004">
    <property type="protein sequence ID" value="TIC69236.1"/>
    <property type="molecule type" value="Genomic_DNA"/>
</dbReference>
<dbReference type="CDD" id="cd18603">
    <property type="entry name" value="ABC_6TM_MRP1_2_3_6_D2_like"/>
    <property type="match status" value="1"/>
</dbReference>
<dbReference type="SUPFAM" id="SSF90123">
    <property type="entry name" value="ABC transporter transmembrane region"/>
    <property type="match status" value="2"/>
</dbReference>
<feature type="transmembrane region" description="Helical" evidence="12">
    <location>
        <begin position="70"/>
        <end position="88"/>
    </location>
</feature>
<dbReference type="InterPro" id="IPR036640">
    <property type="entry name" value="ABC1_TM_sf"/>
</dbReference>
<gene>
    <name evidence="16" type="ORF">E3Q01_00568</name>
    <name evidence="15" type="ORF">E3Q10_01283</name>
</gene>
<evidence type="ECO:0000256" key="10">
    <source>
        <dbReference type="ARBA" id="ARBA00023136"/>
    </source>
</evidence>
<dbReference type="PROSITE" id="PS50929">
    <property type="entry name" value="ABC_TM1F"/>
    <property type="match status" value="2"/>
</dbReference>
<dbReference type="InterPro" id="IPR056227">
    <property type="entry name" value="TMD0_ABC"/>
</dbReference>
<feature type="compositionally biased region" description="Low complexity" evidence="11">
    <location>
        <begin position="815"/>
        <end position="826"/>
    </location>
</feature>
<dbReference type="Pfam" id="PF00664">
    <property type="entry name" value="ABC_membrane"/>
    <property type="match status" value="2"/>
</dbReference>
<reference evidence="17 18" key="1">
    <citation type="submission" date="2019-03" db="EMBL/GenBank/DDBJ databases">
        <title>Sequencing 25 genomes of Wallemia mellicola.</title>
        <authorList>
            <person name="Gostincar C."/>
        </authorList>
    </citation>
    <scope>NUCLEOTIDE SEQUENCE [LARGE SCALE GENOMIC DNA]</scope>
    <source>
        <strain evidence="16 18">EXF-757</strain>
        <strain evidence="15 17">EXF-8738</strain>
    </source>
</reference>
<evidence type="ECO:0008006" key="19">
    <source>
        <dbReference type="Google" id="ProtNLM"/>
    </source>
</evidence>
<dbReference type="InterPro" id="IPR003593">
    <property type="entry name" value="AAA+_ATPase"/>
</dbReference>
<dbReference type="FunFam" id="3.40.50.300:FF:000565">
    <property type="entry name" value="ABC bile acid transporter"/>
    <property type="match status" value="1"/>
</dbReference>
<evidence type="ECO:0000256" key="11">
    <source>
        <dbReference type="SAM" id="MobiDB-lite"/>
    </source>
</evidence>
<dbReference type="Pfam" id="PF00005">
    <property type="entry name" value="ABC_tran"/>
    <property type="match status" value="2"/>
</dbReference>
<evidence type="ECO:0000256" key="1">
    <source>
        <dbReference type="ARBA" id="ARBA00004128"/>
    </source>
</evidence>
<evidence type="ECO:0000256" key="9">
    <source>
        <dbReference type="ARBA" id="ARBA00022989"/>
    </source>
</evidence>
<feature type="transmembrane region" description="Helical" evidence="12">
    <location>
        <begin position="1068"/>
        <end position="1091"/>
    </location>
</feature>
<dbReference type="InterPro" id="IPR011527">
    <property type="entry name" value="ABC1_TM_dom"/>
</dbReference>
<dbReference type="InterPro" id="IPR017871">
    <property type="entry name" value="ABC_transporter-like_CS"/>
</dbReference>
<dbReference type="PANTHER" id="PTHR24223">
    <property type="entry name" value="ATP-BINDING CASSETTE SUB-FAMILY C"/>
    <property type="match status" value="1"/>
</dbReference>
<evidence type="ECO:0000313" key="15">
    <source>
        <dbReference type="EMBL" id="TIC32105.1"/>
    </source>
</evidence>
<evidence type="ECO:0000256" key="12">
    <source>
        <dbReference type="SAM" id="Phobius"/>
    </source>
</evidence>
<evidence type="ECO:0000256" key="6">
    <source>
        <dbReference type="ARBA" id="ARBA00022741"/>
    </source>
</evidence>
<feature type="transmembrane region" description="Helical" evidence="12">
    <location>
        <begin position="997"/>
        <end position="1019"/>
    </location>
</feature>
<name>A0A4T0TVE2_9BASI</name>
<dbReference type="SUPFAM" id="SSF52540">
    <property type="entry name" value="P-loop containing nucleoside triphosphate hydrolases"/>
    <property type="match status" value="2"/>
</dbReference>
<feature type="transmembrane region" description="Helical" evidence="12">
    <location>
        <begin position="521"/>
        <end position="542"/>
    </location>
</feature>
<keyword evidence="10 12" id="KW-0472">Membrane</keyword>
<keyword evidence="5" id="KW-0677">Repeat</keyword>
<feature type="domain" description="ABC transmembrane type-1" evidence="14">
    <location>
        <begin position="263"/>
        <end position="547"/>
    </location>
</feature>
<accession>A0A4T0TVE2</accession>
<keyword evidence="4 12" id="KW-0812">Transmembrane</keyword>
<feature type="domain" description="ABC transporter" evidence="13">
    <location>
        <begin position="1277"/>
        <end position="1510"/>
    </location>
</feature>
<feature type="domain" description="ABC transporter" evidence="13">
    <location>
        <begin position="584"/>
        <end position="809"/>
    </location>
</feature>
<evidence type="ECO:0000256" key="5">
    <source>
        <dbReference type="ARBA" id="ARBA00022737"/>
    </source>
</evidence>
<dbReference type="GO" id="GO:0140359">
    <property type="term" value="F:ABC-type transporter activity"/>
    <property type="evidence" value="ECO:0007669"/>
    <property type="project" value="InterPro"/>
</dbReference>
<feature type="transmembrane region" description="Helical" evidence="12">
    <location>
        <begin position="955"/>
        <end position="977"/>
    </location>
</feature>
<keyword evidence="9 12" id="KW-1133">Transmembrane helix</keyword>
<dbReference type="GO" id="GO:0005524">
    <property type="term" value="F:ATP binding"/>
    <property type="evidence" value="ECO:0007669"/>
    <property type="project" value="UniProtKB-KW"/>
</dbReference>
<dbReference type="Pfam" id="PF24357">
    <property type="entry name" value="TMD0_ABC"/>
    <property type="match status" value="1"/>
</dbReference>
<dbReference type="CDD" id="cd03250">
    <property type="entry name" value="ABCC_MRP_domain1"/>
    <property type="match status" value="1"/>
</dbReference>
<evidence type="ECO:0000256" key="2">
    <source>
        <dbReference type="ARBA" id="ARBA00009726"/>
    </source>
</evidence>
<dbReference type="GO" id="GO:0016887">
    <property type="term" value="F:ATP hydrolysis activity"/>
    <property type="evidence" value="ECO:0007669"/>
    <property type="project" value="InterPro"/>
</dbReference>
<dbReference type="SMART" id="SM00382">
    <property type="entry name" value="AAA"/>
    <property type="match status" value="2"/>
</dbReference>
<dbReference type="FunFam" id="3.40.50.300:FF:000450">
    <property type="entry name" value="ABC transporter C family member 2"/>
    <property type="match status" value="1"/>
</dbReference>
<evidence type="ECO:0000256" key="3">
    <source>
        <dbReference type="ARBA" id="ARBA00022448"/>
    </source>
</evidence>
<evidence type="ECO:0000259" key="13">
    <source>
        <dbReference type="PROSITE" id="PS50893"/>
    </source>
</evidence>
<dbReference type="InterPro" id="IPR027417">
    <property type="entry name" value="P-loop_NTPase"/>
</dbReference>
<dbReference type="EMBL" id="SPRO01000009">
    <property type="protein sequence ID" value="TIC32105.1"/>
    <property type="molecule type" value="Genomic_DNA"/>
</dbReference>
<proteinExistence type="inferred from homology"/>
<dbReference type="CDD" id="cd18595">
    <property type="entry name" value="ABC_6TM_MRP1_2_3_6_D1_like"/>
    <property type="match status" value="1"/>
</dbReference>
<feature type="compositionally biased region" description="Polar residues" evidence="11">
    <location>
        <begin position="827"/>
        <end position="842"/>
    </location>
</feature>
<feature type="domain" description="ABC transmembrane type-1" evidence="14">
    <location>
        <begin position="962"/>
        <end position="1240"/>
    </location>
</feature>
<evidence type="ECO:0000313" key="16">
    <source>
        <dbReference type="EMBL" id="TIC69236.1"/>
    </source>
</evidence>
<comment type="subcellular location">
    <subcellularLocation>
        <location evidence="1">Vacuole membrane</location>
        <topology evidence="1">Multi-pass membrane protein</topology>
    </subcellularLocation>
</comment>
<keyword evidence="3" id="KW-0813">Transport</keyword>
<evidence type="ECO:0000256" key="8">
    <source>
        <dbReference type="ARBA" id="ARBA00022967"/>
    </source>
</evidence>
<organism evidence="16 18">
    <name type="scientific">Wallemia mellicola</name>
    <dbReference type="NCBI Taxonomy" id="1708541"/>
    <lineage>
        <taxon>Eukaryota</taxon>
        <taxon>Fungi</taxon>
        <taxon>Dikarya</taxon>
        <taxon>Basidiomycota</taxon>
        <taxon>Wallemiomycotina</taxon>
        <taxon>Wallemiomycetes</taxon>
        <taxon>Wallemiales</taxon>
        <taxon>Wallemiaceae</taxon>
        <taxon>Wallemia</taxon>
    </lineage>
</organism>
<dbReference type="GO" id="GO:0000329">
    <property type="term" value="C:fungal-type vacuole membrane"/>
    <property type="evidence" value="ECO:0007669"/>
    <property type="project" value="UniProtKB-ARBA"/>
</dbReference>
<dbReference type="Gene3D" id="1.20.1560.10">
    <property type="entry name" value="ABC transporter type 1, transmembrane domain"/>
    <property type="match status" value="2"/>
</dbReference>
<dbReference type="Gene3D" id="3.40.50.300">
    <property type="entry name" value="P-loop containing nucleotide triphosphate hydrolases"/>
    <property type="match status" value="2"/>
</dbReference>
<evidence type="ECO:0000313" key="17">
    <source>
        <dbReference type="Proteomes" id="UP000305647"/>
    </source>
</evidence>
<dbReference type="Proteomes" id="UP000310708">
    <property type="component" value="Unassembled WGS sequence"/>
</dbReference>
<evidence type="ECO:0000256" key="7">
    <source>
        <dbReference type="ARBA" id="ARBA00022840"/>
    </source>
</evidence>
<protein>
    <recommendedName>
        <fullName evidence="19">P-loop containing nucleoside triphosphate hydrolase protein</fullName>
    </recommendedName>
</protein>
<feature type="transmembrane region" description="Helical" evidence="12">
    <location>
        <begin position="94"/>
        <end position="113"/>
    </location>
</feature>
<keyword evidence="8" id="KW-1278">Translocase</keyword>
<dbReference type="Proteomes" id="UP000305647">
    <property type="component" value="Unassembled WGS sequence"/>
</dbReference>
<comment type="similarity">
    <text evidence="2">Belongs to the ABC transporter superfamily. ABCC family. Conjugate transporter (TC 3.A.1.208) subfamily.</text>
</comment>
<dbReference type="PROSITE" id="PS50893">
    <property type="entry name" value="ABC_TRANSPORTER_2"/>
    <property type="match status" value="2"/>
</dbReference>
<dbReference type="InterPro" id="IPR003439">
    <property type="entry name" value="ABC_transporter-like_ATP-bd"/>
</dbReference>
<comment type="caution">
    <text evidence="16">The sequence shown here is derived from an EMBL/GenBank/DDBJ whole genome shotgun (WGS) entry which is preliminary data.</text>
</comment>
<dbReference type="PROSITE" id="PS00211">
    <property type="entry name" value="ABC_TRANSPORTER_1"/>
    <property type="match status" value="1"/>
</dbReference>
<feature type="transmembrane region" description="Helical" evidence="12">
    <location>
        <begin position="403"/>
        <end position="426"/>
    </location>
</feature>
<evidence type="ECO:0000256" key="4">
    <source>
        <dbReference type="ARBA" id="ARBA00022692"/>
    </source>
</evidence>
<feature type="region of interest" description="Disordered" evidence="11">
    <location>
        <begin position="814"/>
        <end position="842"/>
    </location>
</feature>
<dbReference type="PANTHER" id="PTHR24223:SF443">
    <property type="entry name" value="MULTIDRUG-RESISTANCE LIKE PROTEIN 1, ISOFORM I"/>
    <property type="match status" value="1"/>
</dbReference>